<evidence type="ECO:0000313" key="13">
    <source>
        <dbReference type="EMBL" id="MDX7722659.1"/>
    </source>
</evidence>
<dbReference type="RefSeq" id="WP_244053522.1">
    <property type="nucleotide sequence ID" value="NZ_BQVG01000159.1"/>
</dbReference>
<evidence type="ECO:0000256" key="4">
    <source>
        <dbReference type="ARBA" id="ARBA00022723"/>
    </source>
</evidence>
<keyword evidence="7" id="KW-0408">Iron</keyword>
<dbReference type="GO" id="GO:0016020">
    <property type="term" value="C:membrane"/>
    <property type="evidence" value="ECO:0007669"/>
    <property type="project" value="UniProtKB-SubCell"/>
</dbReference>
<dbReference type="GO" id="GO:0006784">
    <property type="term" value="P:heme A biosynthetic process"/>
    <property type="evidence" value="ECO:0007669"/>
    <property type="project" value="InterPro"/>
</dbReference>
<evidence type="ECO:0000256" key="8">
    <source>
        <dbReference type="ARBA" id="ARBA00023133"/>
    </source>
</evidence>
<keyword evidence="6" id="KW-0560">Oxidoreductase</keyword>
<evidence type="ECO:0000256" key="3">
    <source>
        <dbReference type="ARBA" id="ARBA00022692"/>
    </source>
</evidence>
<dbReference type="Pfam" id="PF02628">
    <property type="entry name" value="COX15-CtaA"/>
    <property type="match status" value="1"/>
</dbReference>
<dbReference type="PANTHER" id="PTHR35457">
    <property type="entry name" value="HEME A SYNTHASE"/>
    <property type="match status" value="1"/>
</dbReference>
<organism evidence="13 14">
    <name type="scientific">Aeromonas caviae</name>
    <name type="common">Aeromonas punctata</name>
    <dbReference type="NCBI Taxonomy" id="648"/>
    <lineage>
        <taxon>Bacteria</taxon>
        <taxon>Pseudomonadati</taxon>
        <taxon>Pseudomonadota</taxon>
        <taxon>Gammaproteobacteria</taxon>
        <taxon>Aeromonadales</taxon>
        <taxon>Aeromonadaceae</taxon>
        <taxon>Aeromonas</taxon>
    </lineage>
</organism>
<comment type="subcellular location">
    <subcellularLocation>
        <location evidence="1">Membrane</location>
        <topology evidence="1">Multi-pass membrane protein</topology>
    </subcellularLocation>
</comment>
<dbReference type="EMBL" id="JAWZVU010000154">
    <property type="protein sequence ID" value="MDX7722659.1"/>
    <property type="molecule type" value="Genomic_DNA"/>
</dbReference>
<comment type="pathway">
    <text evidence="11">Porphyrin-containing compound metabolism.</text>
</comment>
<accession>A0AAW9F9J7</accession>
<feature type="transmembrane region" description="Helical" evidence="12">
    <location>
        <begin position="45"/>
        <end position="69"/>
    </location>
</feature>
<evidence type="ECO:0000313" key="14">
    <source>
        <dbReference type="Proteomes" id="UP001277183"/>
    </source>
</evidence>
<protein>
    <submittedName>
        <fullName evidence="13">COX15/CtaA family protein</fullName>
    </submittedName>
</protein>
<sequence length="113" mass="11860">MVFGVLGKEARQTIHIAHRLGALTTALLVGAFALALLCQRSPLRGFGWLLLGLLTVQIALGLANVHLALPLANALAHNLVAAHLLACCVLARGSLSLPHHDPLPSPGMVRSRT</sequence>
<proteinExistence type="predicted"/>
<evidence type="ECO:0000256" key="12">
    <source>
        <dbReference type="SAM" id="Phobius"/>
    </source>
</evidence>
<evidence type="ECO:0000256" key="2">
    <source>
        <dbReference type="ARBA" id="ARBA00022475"/>
    </source>
</evidence>
<evidence type="ECO:0000256" key="5">
    <source>
        <dbReference type="ARBA" id="ARBA00022989"/>
    </source>
</evidence>
<dbReference type="InterPro" id="IPR003780">
    <property type="entry name" value="COX15/CtaA_fam"/>
</dbReference>
<comment type="caution">
    <text evidence="13">The sequence shown here is derived from an EMBL/GenBank/DDBJ whole genome shotgun (WGS) entry which is preliminary data.</text>
</comment>
<evidence type="ECO:0000256" key="9">
    <source>
        <dbReference type="ARBA" id="ARBA00023136"/>
    </source>
</evidence>
<dbReference type="InterPro" id="IPR050450">
    <property type="entry name" value="COX15/CtaA_HemeA_synthase"/>
</dbReference>
<keyword evidence="9 12" id="KW-0472">Membrane</keyword>
<keyword evidence="10" id="KW-1015">Disulfide bond</keyword>
<name>A0AAW9F9J7_AERCA</name>
<evidence type="ECO:0000256" key="11">
    <source>
        <dbReference type="ARBA" id="ARBA00023444"/>
    </source>
</evidence>
<keyword evidence="8" id="KW-0350">Heme biosynthesis</keyword>
<dbReference type="GO" id="GO:0046872">
    <property type="term" value="F:metal ion binding"/>
    <property type="evidence" value="ECO:0007669"/>
    <property type="project" value="UniProtKB-KW"/>
</dbReference>
<evidence type="ECO:0000256" key="6">
    <source>
        <dbReference type="ARBA" id="ARBA00023002"/>
    </source>
</evidence>
<dbReference type="PANTHER" id="PTHR35457:SF1">
    <property type="entry name" value="HEME A SYNTHASE"/>
    <property type="match status" value="1"/>
</dbReference>
<keyword evidence="3 12" id="KW-0812">Transmembrane</keyword>
<dbReference type="GO" id="GO:0016491">
    <property type="term" value="F:oxidoreductase activity"/>
    <property type="evidence" value="ECO:0007669"/>
    <property type="project" value="UniProtKB-KW"/>
</dbReference>
<gene>
    <name evidence="13" type="ORF">SJS77_19805</name>
</gene>
<dbReference type="AlphaFoldDB" id="A0AAW9F9J7"/>
<evidence type="ECO:0000256" key="1">
    <source>
        <dbReference type="ARBA" id="ARBA00004141"/>
    </source>
</evidence>
<reference evidence="13" key="1">
    <citation type="submission" date="2023-11" db="EMBL/GenBank/DDBJ databases">
        <title>WGS of Aeromonas in Northern Israel.</title>
        <authorList>
            <person name="Hershko Y."/>
        </authorList>
    </citation>
    <scope>NUCLEOTIDE SEQUENCE</scope>
    <source>
        <strain evidence="13">77416</strain>
    </source>
</reference>
<evidence type="ECO:0000256" key="10">
    <source>
        <dbReference type="ARBA" id="ARBA00023157"/>
    </source>
</evidence>
<keyword evidence="5 12" id="KW-1133">Transmembrane helix</keyword>
<keyword evidence="4" id="KW-0479">Metal-binding</keyword>
<keyword evidence="2" id="KW-1003">Cell membrane</keyword>
<evidence type="ECO:0000256" key="7">
    <source>
        <dbReference type="ARBA" id="ARBA00023004"/>
    </source>
</evidence>
<dbReference type="Proteomes" id="UP001277183">
    <property type="component" value="Unassembled WGS sequence"/>
</dbReference>
<feature type="transmembrane region" description="Helical" evidence="12">
    <location>
        <begin position="20"/>
        <end position="38"/>
    </location>
</feature>